<dbReference type="InterPro" id="IPR013783">
    <property type="entry name" value="Ig-like_fold"/>
</dbReference>
<keyword evidence="9" id="KW-1185">Reference proteome</keyword>
<evidence type="ECO:0000256" key="1">
    <source>
        <dbReference type="ARBA" id="ARBA00007401"/>
    </source>
</evidence>
<dbReference type="RefSeq" id="WP_097183509.1">
    <property type="nucleotide sequence ID" value="NZ_OCNK01000002.1"/>
</dbReference>
<dbReference type="Gene3D" id="3.20.20.80">
    <property type="entry name" value="Glycosidases"/>
    <property type="match status" value="1"/>
</dbReference>
<name>A0A286GRJ7_9ACTN</name>
<dbReference type="InterPro" id="IPR017853">
    <property type="entry name" value="GH"/>
</dbReference>
<dbReference type="Pfam" id="PF00703">
    <property type="entry name" value="Glyco_hydro_2"/>
    <property type="match status" value="1"/>
</dbReference>
<dbReference type="GO" id="GO:0004553">
    <property type="term" value="F:hydrolase activity, hydrolyzing O-glycosyl compounds"/>
    <property type="evidence" value="ECO:0007669"/>
    <property type="project" value="InterPro"/>
</dbReference>
<dbReference type="Pfam" id="PF18565">
    <property type="entry name" value="Glyco_hydro2_C5"/>
    <property type="match status" value="1"/>
</dbReference>
<feature type="domain" description="Glycoside hydrolase family 2 immunoglobulin-like beta-sandwich" evidence="4">
    <location>
        <begin position="158"/>
        <end position="264"/>
    </location>
</feature>
<dbReference type="AlphaFoldDB" id="A0A286GRJ7"/>
<dbReference type="Gene3D" id="2.60.120.260">
    <property type="entry name" value="Galactose-binding domain-like"/>
    <property type="match status" value="1"/>
</dbReference>
<dbReference type="Gene3D" id="2.60.40.10">
    <property type="entry name" value="Immunoglobulins"/>
    <property type="match status" value="3"/>
</dbReference>
<dbReference type="PANTHER" id="PTHR42732">
    <property type="entry name" value="BETA-GALACTOSIDASE"/>
    <property type="match status" value="1"/>
</dbReference>
<evidence type="ECO:0000256" key="2">
    <source>
        <dbReference type="ARBA" id="ARBA00022801"/>
    </source>
</evidence>
<dbReference type="InterPro" id="IPR032311">
    <property type="entry name" value="DUF4982"/>
</dbReference>
<reference evidence="9" key="1">
    <citation type="submission" date="2017-09" db="EMBL/GenBank/DDBJ databases">
        <authorList>
            <person name="Varghese N."/>
            <person name="Submissions S."/>
        </authorList>
    </citation>
    <scope>NUCLEOTIDE SEQUENCE [LARGE SCALE GENOMIC DNA]</scope>
    <source>
        <strain evidence="9">DSM 44270</strain>
    </source>
</reference>
<feature type="domain" description="Glycoside hydrolase family 2" evidence="7">
    <location>
        <begin position="701"/>
        <end position="798"/>
    </location>
</feature>
<keyword evidence="2 8" id="KW-0378">Hydrolase</keyword>
<evidence type="ECO:0000259" key="6">
    <source>
        <dbReference type="Pfam" id="PF16355"/>
    </source>
</evidence>
<evidence type="ECO:0000259" key="5">
    <source>
        <dbReference type="Pfam" id="PF02836"/>
    </source>
</evidence>
<organism evidence="8 9">
    <name type="scientific">Blastococcus haudaquaticus</name>
    <dbReference type="NCBI Taxonomy" id="1938745"/>
    <lineage>
        <taxon>Bacteria</taxon>
        <taxon>Bacillati</taxon>
        <taxon>Actinomycetota</taxon>
        <taxon>Actinomycetes</taxon>
        <taxon>Geodermatophilales</taxon>
        <taxon>Geodermatophilaceae</taxon>
        <taxon>Blastococcus</taxon>
    </lineage>
</organism>
<dbReference type="InterPro" id="IPR008979">
    <property type="entry name" value="Galactose-bd-like_sf"/>
</dbReference>
<dbReference type="InterPro" id="IPR036156">
    <property type="entry name" value="Beta-gal/glucu_dom_sf"/>
</dbReference>
<proteinExistence type="inferred from homology"/>
<dbReference type="SUPFAM" id="SSF49785">
    <property type="entry name" value="Galactose-binding domain-like"/>
    <property type="match status" value="1"/>
</dbReference>
<dbReference type="InterPro" id="IPR006101">
    <property type="entry name" value="Glyco_hydro_2"/>
</dbReference>
<dbReference type="InterPro" id="IPR040605">
    <property type="entry name" value="Glyco_hydro2_dom5"/>
</dbReference>
<evidence type="ECO:0000256" key="3">
    <source>
        <dbReference type="ARBA" id="ARBA00023295"/>
    </source>
</evidence>
<dbReference type="Proteomes" id="UP000219482">
    <property type="component" value="Unassembled WGS sequence"/>
</dbReference>
<dbReference type="GO" id="GO:0005975">
    <property type="term" value="P:carbohydrate metabolic process"/>
    <property type="evidence" value="ECO:0007669"/>
    <property type="project" value="InterPro"/>
</dbReference>
<dbReference type="PRINTS" id="PR00132">
    <property type="entry name" value="GLHYDRLASE2"/>
</dbReference>
<evidence type="ECO:0000313" key="9">
    <source>
        <dbReference type="Proteomes" id="UP000219482"/>
    </source>
</evidence>
<comment type="similarity">
    <text evidence="1">Belongs to the glycosyl hydrolase 2 family.</text>
</comment>
<gene>
    <name evidence="8" type="ORF">SAMN06272739_1754</name>
</gene>
<dbReference type="Pfam" id="PF02836">
    <property type="entry name" value="Glyco_hydro_2_C"/>
    <property type="match status" value="1"/>
</dbReference>
<dbReference type="SUPFAM" id="SSF51445">
    <property type="entry name" value="(Trans)glycosidases"/>
    <property type="match status" value="1"/>
</dbReference>
<protein>
    <submittedName>
        <fullName evidence="8">Glycosyl hydrolases family 2, sugar binding domain</fullName>
    </submittedName>
</protein>
<dbReference type="EMBL" id="OCNK01000002">
    <property type="protein sequence ID" value="SOD98150.1"/>
    <property type="molecule type" value="Genomic_DNA"/>
</dbReference>
<evidence type="ECO:0000259" key="4">
    <source>
        <dbReference type="Pfam" id="PF00703"/>
    </source>
</evidence>
<sequence length="806" mass="86776">MRRIPFNRGWETRPHANFFAEMHGAAAPWQQVTLPHDAALGSARDSSQGAGTGYVPGGVHEYRAVLDAPEEYRDRRVLLEFEGVYRTAMVYVNGSLAGHRAAGYTGFTVDLDDHLRYGAANEIRVVCRTHRDSRWYSGAGIHRPVHLVVSGLVHIALDGVRVTAVDVDDQFAVVEVATTVEHDGRGLATLELDTQVRDGNGAVVASAVSPVTVLPGEPAIVRQRLLIRDPALWGPDSPSLYTASVVLREGDAEMDLETASFGIRTLSLDPERGLRINGEPVTLRGACVHSDNGVLGAATIGRADERRVELLKAAGFNALRNAHNPMSRAMLDACDRNGVLVMDELTDVWTESKSDFDAALDFPEWWEREVEAMVAKDVNHPSVVFYSIGNEIPEVAKPHGAVWSRRLAEKVRSLDGTRFVTNGINAMLAVIGEATSSENQAAEEQAGINTMLSDMGAFMDELSASELVAARTAEAYDVLDAAGMNYMEARYALDRELFPRRVIVGSETFANRIDRLWRLVLDNPHVIGDFTWTGWDYLGEVGIGRVSFADEPAGGGLNGPYPWLLAHVGDIDITGHRRPASYYREIVFGLRTDPYLAVLRPERSGRELAATPWAWSDTVGSWSWAGAEGKPVTVEVYSDADEVELLLDGASLGTAKAGEANRFRAEFEVVYAPGELTAVARTAGEETGRSTLRSAAGPIGLAAVADRDVVRADDTDLAHVALTLQDGAGVVALGVDREVTVTVEGPGVLQGFGSAAPATEESYLDDVHTTFDGRALAVVRPTGVGVITVTASAPECGAVTTCIAAR</sequence>
<dbReference type="Pfam" id="PF16355">
    <property type="entry name" value="DUF4982"/>
    <property type="match status" value="1"/>
</dbReference>
<dbReference type="InterPro" id="IPR006103">
    <property type="entry name" value="Glyco_hydro_2_cat"/>
</dbReference>
<dbReference type="PANTHER" id="PTHR42732:SF1">
    <property type="entry name" value="BETA-MANNOSIDASE"/>
    <property type="match status" value="1"/>
</dbReference>
<dbReference type="OrthoDB" id="9762066at2"/>
<dbReference type="InterPro" id="IPR006102">
    <property type="entry name" value="Ig-like_GH2"/>
</dbReference>
<evidence type="ECO:0000313" key="8">
    <source>
        <dbReference type="EMBL" id="SOD98150.1"/>
    </source>
</evidence>
<dbReference type="InterPro" id="IPR051913">
    <property type="entry name" value="GH2_Domain-Containing"/>
</dbReference>
<feature type="domain" description="DUF4982" evidence="6">
    <location>
        <begin position="629"/>
        <end position="687"/>
    </location>
</feature>
<keyword evidence="3" id="KW-0326">Glycosidase</keyword>
<feature type="domain" description="Glycoside hydrolase family 2 catalytic" evidence="5">
    <location>
        <begin position="274"/>
        <end position="425"/>
    </location>
</feature>
<evidence type="ECO:0000259" key="7">
    <source>
        <dbReference type="Pfam" id="PF18565"/>
    </source>
</evidence>
<dbReference type="SUPFAM" id="SSF49303">
    <property type="entry name" value="beta-Galactosidase/glucuronidase domain"/>
    <property type="match status" value="1"/>
</dbReference>
<accession>A0A286GRJ7</accession>